<dbReference type="OrthoDB" id="9801591at2"/>
<dbReference type="InterPro" id="IPR005517">
    <property type="entry name" value="Transl_elong_EFG/EF2_IV"/>
</dbReference>
<dbReference type="SMART" id="SM00889">
    <property type="entry name" value="EFG_IV"/>
    <property type="match status" value="1"/>
</dbReference>
<dbReference type="InterPro" id="IPR000640">
    <property type="entry name" value="EFG_V-like"/>
</dbReference>
<dbReference type="InterPro" id="IPR020568">
    <property type="entry name" value="Ribosomal_Su5_D2-typ_SF"/>
</dbReference>
<feature type="binding site" evidence="8">
    <location>
        <begin position="131"/>
        <end position="135"/>
    </location>
    <ligand>
        <name>GTP</name>
        <dbReference type="ChEBI" id="CHEBI:37565"/>
    </ligand>
</feature>
<reference evidence="12 13" key="1">
    <citation type="submission" date="2017-09" db="EMBL/GenBank/DDBJ databases">
        <title>Genomic, metabolic, and phenotypic characteristics of bacterial isolates from the natural microbiome of the model nematode Caenorhabditis elegans.</title>
        <authorList>
            <person name="Zimmermann J."/>
            <person name="Obeng N."/>
            <person name="Yang W."/>
            <person name="Obeng O."/>
            <person name="Kissoyan K."/>
            <person name="Pees B."/>
            <person name="Dirksen P."/>
            <person name="Hoppner M."/>
            <person name="Franke A."/>
            <person name="Rosenstiel P."/>
            <person name="Leippe M."/>
            <person name="Dierking K."/>
            <person name="Kaleta C."/>
            <person name="Schulenburg H."/>
        </authorList>
    </citation>
    <scope>NUCLEOTIDE SEQUENCE [LARGE SCALE GENOMIC DNA]</scope>
    <source>
        <strain evidence="10 13">MYb25</strain>
        <strain evidence="11 12">MYb44</strain>
    </source>
</reference>
<dbReference type="Proteomes" id="UP000238325">
    <property type="component" value="Unassembled WGS sequence"/>
</dbReference>
<dbReference type="PRINTS" id="PR00315">
    <property type="entry name" value="ELONGATNFCT"/>
</dbReference>
<proteinExistence type="inferred from homology"/>
<dbReference type="InterPro" id="IPR014721">
    <property type="entry name" value="Ribsml_uS5_D2-typ_fold_subgr"/>
</dbReference>
<feature type="domain" description="Tr-type G" evidence="9">
    <location>
        <begin position="54"/>
        <end position="333"/>
    </location>
</feature>
<evidence type="ECO:0000313" key="11">
    <source>
        <dbReference type="EMBL" id="PRB87754.1"/>
    </source>
</evidence>
<evidence type="ECO:0000313" key="10">
    <source>
        <dbReference type="EMBL" id="PRB84847.1"/>
    </source>
</evidence>
<dbReference type="NCBIfam" id="TIGR00484">
    <property type="entry name" value="EF-G"/>
    <property type="match status" value="1"/>
</dbReference>
<dbReference type="FunFam" id="3.40.50.300:FF:000029">
    <property type="entry name" value="Elongation factor G"/>
    <property type="match status" value="1"/>
</dbReference>
<dbReference type="NCBIfam" id="NF009381">
    <property type="entry name" value="PRK12740.1-5"/>
    <property type="match status" value="1"/>
</dbReference>
<dbReference type="CDD" id="cd16262">
    <property type="entry name" value="EFG_III"/>
    <property type="match status" value="1"/>
</dbReference>
<dbReference type="Pfam" id="PF00009">
    <property type="entry name" value="GTP_EFTU"/>
    <property type="match status" value="1"/>
</dbReference>
<dbReference type="CDD" id="cd03713">
    <property type="entry name" value="EFG_mtEFG_C"/>
    <property type="match status" value="1"/>
</dbReference>
<dbReference type="Gene3D" id="3.30.230.10">
    <property type="match status" value="1"/>
</dbReference>
<feature type="binding site" evidence="8">
    <location>
        <begin position="185"/>
        <end position="188"/>
    </location>
    <ligand>
        <name>GTP</name>
        <dbReference type="ChEBI" id="CHEBI:37565"/>
    </ligand>
</feature>
<dbReference type="FunFam" id="3.30.70.870:FF:000002">
    <property type="entry name" value="Translation elongation factor 2"/>
    <property type="match status" value="1"/>
</dbReference>
<dbReference type="Proteomes" id="UP000238534">
    <property type="component" value="Unassembled WGS sequence"/>
</dbReference>
<keyword evidence="5 8" id="KW-0648">Protein biosynthesis</keyword>
<evidence type="ECO:0000313" key="12">
    <source>
        <dbReference type="Proteomes" id="UP000238325"/>
    </source>
</evidence>
<dbReference type="Pfam" id="PF14492">
    <property type="entry name" value="EFG_III"/>
    <property type="match status" value="1"/>
</dbReference>
<comment type="similarity">
    <text evidence="1 8">Belongs to the TRAFAC class translation factor GTPase superfamily. Classic translation factor GTPase family. EF-G/EF-2 subfamily.</text>
</comment>
<keyword evidence="4 8" id="KW-0251">Elongation factor</keyword>
<dbReference type="GO" id="GO:0003746">
    <property type="term" value="F:translation elongation factor activity"/>
    <property type="evidence" value="ECO:0007669"/>
    <property type="project" value="UniProtKB-UniRule"/>
</dbReference>
<dbReference type="InterPro" id="IPR027417">
    <property type="entry name" value="P-loop_NTPase"/>
</dbReference>
<dbReference type="InterPro" id="IPR047872">
    <property type="entry name" value="EFG_IV"/>
</dbReference>
<protein>
    <recommendedName>
        <fullName evidence="2 8">Elongation factor G</fullName>
        <shortName evidence="8">EF-G</shortName>
    </recommendedName>
</protein>
<organism evidence="10 13">
    <name type="scientific">Chryseobacterium culicis</name>
    <dbReference type="NCBI Taxonomy" id="680127"/>
    <lineage>
        <taxon>Bacteria</taxon>
        <taxon>Pseudomonadati</taxon>
        <taxon>Bacteroidota</taxon>
        <taxon>Flavobacteriia</taxon>
        <taxon>Flavobacteriales</taxon>
        <taxon>Weeksellaceae</taxon>
        <taxon>Chryseobacterium group</taxon>
        <taxon>Chryseobacterium</taxon>
    </lineage>
</organism>
<dbReference type="SUPFAM" id="SSF52540">
    <property type="entry name" value="P-loop containing nucleoside triphosphate hydrolases"/>
    <property type="match status" value="1"/>
</dbReference>
<dbReference type="EMBL" id="PCPP01000001">
    <property type="protein sequence ID" value="PRB84847.1"/>
    <property type="molecule type" value="Genomic_DNA"/>
</dbReference>
<comment type="subcellular location">
    <subcellularLocation>
        <location evidence="8">Cytoplasm</location>
    </subcellularLocation>
</comment>
<dbReference type="InterPro" id="IPR041095">
    <property type="entry name" value="EFG_II"/>
</dbReference>
<dbReference type="GO" id="GO:0003924">
    <property type="term" value="F:GTPase activity"/>
    <property type="evidence" value="ECO:0007669"/>
    <property type="project" value="InterPro"/>
</dbReference>
<evidence type="ECO:0000259" key="9">
    <source>
        <dbReference type="PROSITE" id="PS51722"/>
    </source>
</evidence>
<keyword evidence="3 8" id="KW-0547">Nucleotide-binding</keyword>
<sequence>MLFVKISENFPLIQNTKMFCRLYKSGVYFVLIFFRIFSQHRSKNQQFKSNKMKYNTRNIGIIAHVDAGKTTLSERILYYTGLIHKIGNVDDGNTTMDKDIQERNRGITISSAAISTQWKKDNNVYNINIIDTPGHIDFAVEVERSLRVLDSVVAVFCASSGVQPQTENVWFQAEKHGTSKICFINKMDRIGADFFAVLHEIRTKLNAVPLALQIPIGAEVHFEGVIDLVKMKALYWTDENGETMVEKEIPDHSIAEAKEYRTILLETLAEYDETFFDIFMDDEQSITVEMISEAIQRVCRSGSAVPVLCGSAFKNKGIQPLLDAVVTYLPAPDQLADLQGRDPYTEETVTLERNETASFSGLVFKVVIDKHMGRLAMLRVYSGAIQSGDTLLNVRTGDSFRISRILQMQSDKTLSMEEAKAGDIVALTGIKDAKTGDSLSSSDQPILLEAITIPTPVIRVAIEPKTNGDDKSFGLVLAKIQEEDPSLVVERDPQTGETLLSGLGELHLEVTLEKIRLNHGIEINQGKPKVSYREVLTETRIHREKLSKQNGGSGQFADITFEIGPRDDHEYGLEFINMIKGGVIPTEFIPSVEKGFREAMEHGPLKGYPLENMKITLLDGSFHAQDSAAFDFEIAAREGFKAAAKGCSPKFLEPIMQVEIQSIEEYTGAVTADINRRRGIITSIDERSGRKIFAAEVPLASTFGYISDLRTLTSGRASISMKLSHYALVPDFIANTLIT</sequence>
<dbReference type="CDD" id="cd01886">
    <property type="entry name" value="EF-G"/>
    <property type="match status" value="1"/>
</dbReference>
<dbReference type="GO" id="GO:0005737">
    <property type="term" value="C:cytoplasm"/>
    <property type="evidence" value="ECO:0007669"/>
    <property type="project" value="UniProtKB-SubCell"/>
</dbReference>
<dbReference type="AlphaFoldDB" id="A0A2S9CWG3"/>
<dbReference type="HAMAP" id="MF_00054_B">
    <property type="entry name" value="EF_G_EF_2_B"/>
    <property type="match status" value="1"/>
</dbReference>
<dbReference type="InterPro" id="IPR031157">
    <property type="entry name" value="G_TR_CS"/>
</dbReference>
<dbReference type="PANTHER" id="PTHR43261:SF1">
    <property type="entry name" value="RIBOSOME-RELEASING FACTOR 2, MITOCHONDRIAL"/>
    <property type="match status" value="1"/>
</dbReference>
<comment type="caution">
    <text evidence="10">The sequence shown here is derived from an EMBL/GenBank/DDBJ whole genome shotgun (WGS) entry which is preliminary data.</text>
</comment>
<evidence type="ECO:0000256" key="8">
    <source>
        <dbReference type="HAMAP-Rule" id="MF_00054"/>
    </source>
</evidence>
<dbReference type="SMART" id="SM00838">
    <property type="entry name" value="EFG_C"/>
    <property type="match status" value="1"/>
</dbReference>
<dbReference type="Pfam" id="PF00679">
    <property type="entry name" value="EFG_C"/>
    <property type="match status" value="1"/>
</dbReference>
<dbReference type="PANTHER" id="PTHR43261">
    <property type="entry name" value="TRANSLATION ELONGATION FACTOR G-RELATED"/>
    <property type="match status" value="1"/>
</dbReference>
<dbReference type="Pfam" id="PF22042">
    <property type="entry name" value="EF-G_D2"/>
    <property type="match status" value="1"/>
</dbReference>
<dbReference type="InterPro" id="IPR053905">
    <property type="entry name" value="EF-G-like_DII"/>
</dbReference>
<dbReference type="GO" id="GO:0005525">
    <property type="term" value="F:GTP binding"/>
    <property type="evidence" value="ECO:0007669"/>
    <property type="project" value="UniProtKB-UniRule"/>
</dbReference>
<evidence type="ECO:0000256" key="5">
    <source>
        <dbReference type="ARBA" id="ARBA00022917"/>
    </source>
</evidence>
<dbReference type="InterPro" id="IPR035647">
    <property type="entry name" value="EFG_III/V"/>
</dbReference>
<dbReference type="InterPro" id="IPR035649">
    <property type="entry name" value="EFG_V"/>
</dbReference>
<comment type="function">
    <text evidence="7 8">Catalyzes the GTP-dependent ribosomal translocation step during translation elongation. During this step, the ribosome changes from the pre-translocational (PRE) to the post-translocational (POST) state as the newly formed A-site-bound peptidyl-tRNA and P-site-bound deacylated tRNA move to the P and E sites, respectively. Catalyzes the coordinated movement of the two tRNA molecules, the mRNA and conformational changes in the ribosome.</text>
</comment>
<dbReference type="CDD" id="cd04088">
    <property type="entry name" value="EFG_mtEFG_II"/>
    <property type="match status" value="1"/>
</dbReference>
<evidence type="ECO:0000256" key="3">
    <source>
        <dbReference type="ARBA" id="ARBA00022741"/>
    </source>
</evidence>
<evidence type="ECO:0000256" key="6">
    <source>
        <dbReference type="ARBA" id="ARBA00023134"/>
    </source>
</evidence>
<dbReference type="Gene3D" id="3.30.70.240">
    <property type="match status" value="1"/>
</dbReference>
<keyword evidence="8" id="KW-0963">Cytoplasm</keyword>
<dbReference type="InterPro" id="IPR009000">
    <property type="entry name" value="Transl_B-barrel_sf"/>
</dbReference>
<feature type="binding site" evidence="8">
    <location>
        <begin position="63"/>
        <end position="70"/>
    </location>
    <ligand>
        <name>GTP</name>
        <dbReference type="ChEBI" id="CHEBI:37565"/>
    </ligand>
</feature>
<dbReference type="InterPro" id="IPR009022">
    <property type="entry name" value="EFG_III"/>
</dbReference>
<dbReference type="InterPro" id="IPR000795">
    <property type="entry name" value="T_Tr_GTP-bd_dom"/>
</dbReference>
<dbReference type="SUPFAM" id="SSF54211">
    <property type="entry name" value="Ribosomal protein S5 domain 2-like"/>
    <property type="match status" value="1"/>
</dbReference>
<dbReference type="SUPFAM" id="SSF54980">
    <property type="entry name" value="EF-G C-terminal domain-like"/>
    <property type="match status" value="2"/>
</dbReference>
<dbReference type="EMBL" id="PCPH01000007">
    <property type="protein sequence ID" value="PRB87754.1"/>
    <property type="molecule type" value="Genomic_DNA"/>
</dbReference>
<dbReference type="InterPro" id="IPR005225">
    <property type="entry name" value="Small_GTP-bd"/>
</dbReference>
<dbReference type="PROSITE" id="PS51722">
    <property type="entry name" value="G_TR_2"/>
    <property type="match status" value="1"/>
</dbReference>
<dbReference type="FunFam" id="3.30.70.240:FF:000001">
    <property type="entry name" value="Elongation factor G"/>
    <property type="match status" value="1"/>
</dbReference>
<dbReference type="Gene3D" id="2.40.30.10">
    <property type="entry name" value="Translation factors"/>
    <property type="match status" value="1"/>
</dbReference>
<dbReference type="SUPFAM" id="SSF50447">
    <property type="entry name" value="Translation proteins"/>
    <property type="match status" value="1"/>
</dbReference>
<keyword evidence="6 8" id="KW-0342">GTP-binding</keyword>
<keyword evidence="12" id="KW-1185">Reference proteome</keyword>
<accession>A0A2S9CWG3</accession>
<evidence type="ECO:0000256" key="1">
    <source>
        <dbReference type="ARBA" id="ARBA00005870"/>
    </source>
</evidence>
<dbReference type="Gene3D" id="3.30.70.870">
    <property type="entry name" value="Elongation Factor G (Translational Gtpase), domain 3"/>
    <property type="match status" value="1"/>
</dbReference>
<dbReference type="InterPro" id="IPR004540">
    <property type="entry name" value="Transl_elong_EFG/EF2"/>
</dbReference>
<evidence type="ECO:0000256" key="4">
    <source>
        <dbReference type="ARBA" id="ARBA00022768"/>
    </source>
</evidence>
<evidence type="ECO:0000256" key="7">
    <source>
        <dbReference type="ARBA" id="ARBA00024731"/>
    </source>
</evidence>
<name>A0A2S9CWG3_CHRCI</name>
<dbReference type="CDD" id="cd01434">
    <property type="entry name" value="EFG_mtEFG1_IV"/>
    <property type="match status" value="1"/>
</dbReference>
<dbReference type="PROSITE" id="PS00301">
    <property type="entry name" value="G_TR_1"/>
    <property type="match status" value="1"/>
</dbReference>
<dbReference type="GO" id="GO:0032790">
    <property type="term" value="P:ribosome disassembly"/>
    <property type="evidence" value="ECO:0007669"/>
    <property type="project" value="TreeGrafter"/>
</dbReference>
<dbReference type="NCBIfam" id="TIGR00231">
    <property type="entry name" value="small_GTP"/>
    <property type="match status" value="1"/>
</dbReference>
<gene>
    <name evidence="8 10" type="primary">fusA</name>
    <name evidence="10" type="ORF">CQ022_00815</name>
    <name evidence="11" type="ORF">CQ033_20060</name>
</gene>
<evidence type="ECO:0000256" key="2">
    <source>
        <dbReference type="ARBA" id="ARBA00017872"/>
    </source>
</evidence>
<dbReference type="Pfam" id="PF03764">
    <property type="entry name" value="EFG_IV"/>
    <property type="match status" value="1"/>
</dbReference>
<dbReference type="Gene3D" id="3.40.50.300">
    <property type="entry name" value="P-loop containing nucleotide triphosphate hydrolases"/>
    <property type="match status" value="1"/>
</dbReference>
<evidence type="ECO:0000313" key="13">
    <source>
        <dbReference type="Proteomes" id="UP000238534"/>
    </source>
</evidence>